<accession>A0A8J5QN53</accession>
<organism evidence="4 5">
    <name type="scientific">[Candida] subhashii</name>
    <dbReference type="NCBI Taxonomy" id="561895"/>
    <lineage>
        <taxon>Eukaryota</taxon>
        <taxon>Fungi</taxon>
        <taxon>Dikarya</taxon>
        <taxon>Ascomycota</taxon>
        <taxon>Saccharomycotina</taxon>
        <taxon>Pichiomycetes</taxon>
        <taxon>Debaryomycetaceae</taxon>
        <taxon>Spathaspora</taxon>
    </lineage>
</organism>
<evidence type="ECO:0000256" key="3">
    <source>
        <dbReference type="ARBA" id="ARBA00023242"/>
    </source>
</evidence>
<dbReference type="PANTHER" id="PTHR12363:SF33">
    <property type="entry name" value="IMPORTIN-13"/>
    <property type="match status" value="1"/>
</dbReference>
<dbReference type="AlphaFoldDB" id="A0A8J5QN53"/>
<name>A0A8J5QN53_9ASCO</name>
<reference evidence="4 5" key="1">
    <citation type="journal article" date="2021" name="DNA Res.">
        <title>Genome analysis of Candida subhashii reveals its hybrid nature and dual mitochondrial genome conformations.</title>
        <authorList>
            <person name="Mixao V."/>
            <person name="Hegedusova E."/>
            <person name="Saus E."/>
            <person name="Pryszcz L.P."/>
            <person name="Cillingova A."/>
            <person name="Nosek J."/>
            <person name="Gabaldon T."/>
        </authorList>
    </citation>
    <scope>NUCLEOTIDE SEQUENCE [LARGE SCALE GENOMIC DNA]</scope>
    <source>
        <strain evidence="4 5">CBS 10753</strain>
    </source>
</reference>
<keyword evidence="3" id="KW-0539">Nucleus</keyword>
<dbReference type="GO" id="GO:0005737">
    <property type="term" value="C:cytoplasm"/>
    <property type="evidence" value="ECO:0007669"/>
    <property type="project" value="TreeGrafter"/>
</dbReference>
<dbReference type="Proteomes" id="UP000694255">
    <property type="component" value="Unassembled WGS sequence"/>
</dbReference>
<dbReference type="RefSeq" id="XP_049263652.1">
    <property type="nucleotide sequence ID" value="XM_049406888.1"/>
</dbReference>
<dbReference type="InterPro" id="IPR051345">
    <property type="entry name" value="Importin_beta-like_NTR"/>
</dbReference>
<dbReference type="EMBL" id="JAGSYN010000138">
    <property type="protein sequence ID" value="KAG7663420.1"/>
    <property type="molecule type" value="Genomic_DNA"/>
</dbReference>
<evidence type="ECO:0000256" key="2">
    <source>
        <dbReference type="ARBA" id="ARBA00022448"/>
    </source>
</evidence>
<dbReference type="PANTHER" id="PTHR12363">
    <property type="entry name" value="TRANSPORTIN 3 AND IMPORTIN 13"/>
    <property type="match status" value="1"/>
</dbReference>
<dbReference type="GO" id="GO:0006606">
    <property type="term" value="P:protein import into nucleus"/>
    <property type="evidence" value="ECO:0007669"/>
    <property type="project" value="TreeGrafter"/>
</dbReference>
<proteinExistence type="predicted"/>
<comment type="subcellular location">
    <subcellularLocation>
        <location evidence="1">Nucleus</location>
    </subcellularLocation>
</comment>
<comment type="caution">
    <text evidence="4">The sequence shown here is derived from an EMBL/GenBank/DDBJ whole genome shotgun (WGS) entry which is preliminary data.</text>
</comment>
<gene>
    <name evidence="4" type="ORF">J8A68_003072</name>
</gene>
<dbReference type="GeneID" id="73469873"/>
<evidence type="ECO:0000313" key="5">
    <source>
        <dbReference type="Proteomes" id="UP000694255"/>
    </source>
</evidence>
<evidence type="ECO:0000256" key="1">
    <source>
        <dbReference type="ARBA" id="ARBA00004123"/>
    </source>
</evidence>
<keyword evidence="2" id="KW-0813">Transport</keyword>
<sequence>MSNHTLDIPIVIEVFLYSSHDSHRIASIQERLQGYQKSSQGYQLGIELLNNPDKNVKYFGALTLTVYLNTHVIPNDQINIAFNEILRQTFLLCDPKEINANLFVIRKLLSNLSLIYINYFQTFVNDPICSLLSAMLQRPEISASQIPIIINELQDETQFELLLTFLATLAEEISRQTEYLPDLHSLIHQTIFQHLKVLYEKFSQTSGILPEKLQLLSLDCLNSWVVYISVAENHSDQRYGDDMEIFMTYLLNQFNLGNQTTIFEDKMEIYNKSFTVLTEILDNIPRIVTKFKPTILSILFEETKFGASFINTILLNTEFAEMYSSEIQNFVNLLITYLSLNLVHLSRTVLTEPSGNIIRIIMTLTNFPGNPTEDEKISEQLLAFWEEFANTFIDDAEAIGDIIFNEQTLAQYNSTRDAIFHEVSQIYFKKMRLFPNATKEFSHYRSQVAELFILFYSMLGLSLYSSLCDLIRNNLIQIRNNGHSEEVVNDLETGLYLVYKITDDLTFYDDEFAIGSLVPLINGIFNEDLIGRIEAMPDYANKHISVTLLNLLSCLHFFFKSDIGCHYLPTTFNFLFSVILGNAKPTLSLIASKTVLKVCQDSEDKLVAFLPNLEMILIEMLKNPLMDGLIRERMTNSYISISQSIKDPVDLGNRIYKILIVISEQYNTLSDQPESFVNSTASPEPTKEIIEDYAISLLSCINEIGKATELPEDIEDCLTPEQLTQTNLYWTEDPLNIKSMILESLNQFSLNIESLAKNTLMTEKCCNILKSGLSEPINGPFKFELEVIFSYLIVKIKNCNIQSIPPIYKLVETIVITNRKQLTPETLGCLLQGLFGDIYTILETDIDLIKASIELFSTIIERSPNLILKSSLFQDKILTYALFSLKNHETFTIKAVVKFWVNLITLKRGNADDHYLVRELITKKVLMTSEFPMGYDLSAMLMAQFIDAPRSALEHYYPLFRNLIGKYPMEYKAWLLYFLSNNQVGKVASTQNEINQFVNKLMITRGQRQANEVLKNYWLQVNKLTEYRK</sequence>
<dbReference type="GO" id="GO:0005634">
    <property type="term" value="C:nucleus"/>
    <property type="evidence" value="ECO:0007669"/>
    <property type="project" value="UniProtKB-SubCell"/>
</dbReference>
<protein>
    <submittedName>
        <fullName evidence="4">PDR6</fullName>
    </submittedName>
</protein>
<keyword evidence="5" id="KW-1185">Reference proteome</keyword>
<dbReference type="OrthoDB" id="2016913at2759"/>
<evidence type="ECO:0000313" key="4">
    <source>
        <dbReference type="EMBL" id="KAG7663420.1"/>
    </source>
</evidence>